<feature type="region of interest" description="Disordered" evidence="1">
    <location>
        <begin position="96"/>
        <end position="125"/>
    </location>
</feature>
<evidence type="ECO:0000256" key="1">
    <source>
        <dbReference type="SAM" id="MobiDB-lite"/>
    </source>
</evidence>
<evidence type="ECO:0000313" key="4">
    <source>
        <dbReference type="Proteomes" id="UP000075884"/>
    </source>
</evidence>
<sequence>MDDLNFGIKFIRLMKGHVNLHSIITKTRMDPEWNIVAAEMNYPAQELMHKWHRMRDSYRAELRRELDAPLHEFEPKWRLYGEMQYMRDIELKRIRPRNPSSDTDKIRKRKLPKMPEPMRVPKPEIKKEPASPPAWLLTYPAAEQMLPLEMLVKQEPPEPVYKQEEEEWQEIADPELPSALSIVPGRSYCIPKPLPDAESIAFGLDGDYDFLMARVYPYLSCLPLYRKKDFYNRLQKMIYDEYMQDFRTVRSLLISSNSIL</sequence>
<reference evidence="4" key="1">
    <citation type="submission" date="2013-03" db="EMBL/GenBank/DDBJ databases">
        <title>The Genome Sequence of Anopheles dirus WRAIR2.</title>
        <authorList>
            <consortium name="The Broad Institute Genomics Platform"/>
            <person name="Neafsey D.E."/>
            <person name="Walton C."/>
            <person name="Walker B."/>
            <person name="Young S.K."/>
            <person name="Zeng Q."/>
            <person name="Gargeya S."/>
            <person name="Fitzgerald M."/>
            <person name="Haas B."/>
            <person name="Abouelleil A."/>
            <person name="Allen A.W."/>
            <person name="Alvarado L."/>
            <person name="Arachchi H.M."/>
            <person name="Berlin A.M."/>
            <person name="Chapman S.B."/>
            <person name="Gainer-Dewar J."/>
            <person name="Goldberg J."/>
            <person name="Griggs A."/>
            <person name="Gujja S."/>
            <person name="Hansen M."/>
            <person name="Howarth C."/>
            <person name="Imamovic A."/>
            <person name="Ireland A."/>
            <person name="Larimer J."/>
            <person name="McCowan C."/>
            <person name="Murphy C."/>
            <person name="Pearson M."/>
            <person name="Poon T.W."/>
            <person name="Priest M."/>
            <person name="Roberts A."/>
            <person name="Saif S."/>
            <person name="Shea T."/>
            <person name="Sisk P."/>
            <person name="Sykes S."/>
            <person name="Wortman J."/>
            <person name="Nusbaum C."/>
            <person name="Birren B."/>
        </authorList>
    </citation>
    <scope>NUCLEOTIDE SEQUENCE [LARGE SCALE GENOMIC DNA]</scope>
    <source>
        <strain evidence="4">WRAIR2</strain>
    </source>
</reference>
<dbReference type="Pfam" id="PF10545">
    <property type="entry name" value="MADF_DNA_bdg"/>
    <property type="match status" value="1"/>
</dbReference>
<dbReference type="AlphaFoldDB" id="A0A182MXP7"/>
<dbReference type="PROSITE" id="PS51029">
    <property type="entry name" value="MADF"/>
    <property type="match status" value="1"/>
</dbReference>
<dbReference type="STRING" id="7168.A0A182MXP7"/>
<dbReference type="Proteomes" id="UP000075884">
    <property type="component" value="Unassembled WGS sequence"/>
</dbReference>
<feature type="domain" description="MADF" evidence="2">
    <location>
        <begin position="6"/>
        <end position="91"/>
    </location>
</feature>
<protein>
    <submittedName>
        <fullName evidence="3">MADF domain-containing protein</fullName>
    </submittedName>
</protein>
<proteinExistence type="predicted"/>
<dbReference type="InterPro" id="IPR006578">
    <property type="entry name" value="MADF-dom"/>
</dbReference>
<evidence type="ECO:0000259" key="2">
    <source>
        <dbReference type="PROSITE" id="PS51029"/>
    </source>
</evidence>
<keyword evidence="4" id="KW-1185">Reference proteome</keyword>
<reference evidence="3" key="2">
    <citation type="submission" date="2020-05" db="UniProtKB">
        <authorList>
            <consortium name="EnsemblMetazoa"/>
        </authorList>
    </citation>
    <scope>IDENTIFICATION</scope>
    <source>
        <strain evidence="3">WRAIR2</strain>
    </source>
</reference>
<evidence type="ECO:0000313" key="3">
    <source>
        <dbReference type="EnsemblMetazoa" id="ADIR000150-PA"/>
    </source>
</evidence>
<accession>A0A182MXP7</accession>
<organism evidence="3 4">
    <name type="scientific">Anopheles dirus</name>
    <dbReference type="NCBI Taxonomy" id="7168"/>
    <lineage>
        <taxon>Eukaryota</taxon>
        <taxon>Metazoa</taxon>
        <taxon>Ecdysozoa</taxon>
        <taxon>Arthropoda</taxon>
        <taxon>Hexapoda</taxon>
        <taxon>Insecta</taxon>
        <taxon>Pterygota</taxon>
        <taxon>Neoptera</taxon>
        <taxon>Endopterygota</taxon>
        <taxon>Diptera</taxon>
        <taxon>Nematocera</taxon>
        <taxon>Culicoidea</taxon>
        <taxon>Culicidae</taxon>
        <taxon>Anophelinae</taxon>
        <taxon>Anopheles</taxon>
    </lineage>
</organism>
<dbReference type="EnsemblMetazoa" id="ADIR000150-RA">
    <property type="protein sequence ID" value="ADIR000150-PA"/>
    <property type="gene ID" value="ADIR000150"/>
</dbReference>
<dbReference type="VEuPathDB" id="VectorBase:ADIR000150"/>
<name>A0A182MXP7_9DIPT</name>